<keyword evidence="2" id="KW-1185">Reference proteome</keyword>
<dbReference type="EMBL" id="JAQJVI010000003">
    <property type="protein sequence ID" value="MDA7021093.1"/>
    <property type="molecule type" value="Genomic_DNA"/>
</dbReference>
<dbReference type="RefSeq" id="WP_095023646.1">
    <property type="nucleotide sequence ID" value="NZ_JAQJVI010000003.1"/>
</dbReference>
<evidence type="ECO:0000313" key="1">
    <source>
        <dbReference type="EMBL" id="MDA7021093.1"/>
    </source>
</evidence>
<organism evidence="1 2">
    <name type="scientific">Pseudomonas fragi</name>
    <dbReference type="NCBI Taxonomy" id="296"/>
    <lineage>
        <taxon>Bacteria</taxon>
        <taxon>Pseudomonadati</taxon>
        <taxon>Pseudomonadota</taxon>
        <taxon>Gammaproteobacteria</taxon>
        <taxon>Pseudomonadales</taxon>
        <taxon>Pseudomonadaceae</taxon>
        <taxon>Pseudomonas</taxon>
    </lineage>
</organism>
<evidence type="ECO:0008006" key="3">
    <source>
        <dbReference type="Google" id="ProtNLM"/>
    </source>
</evidence>
<accession>A0ABT4WM44</accession>
<sequence length="194" mass="21924">MLLYHFTRAGAINDILKNGILPGKVPCQENGKPKLVSLTSRLDPSGHGLITGQLLYEQTSPEFQFMASVYPQLITGQSPNRQLQLFDQTEVVVELDISDTDPNLLDYNSFINLILTQMNYSKIHKNLFKAAILVSTRYPLGHDHIATKKYDKEVRDVQYSGAISDPGWFLYDGTISPNMIKCIRTRDNQTGKYI</sequence>
<protein>
    <recommendedName>
        <fullName evidence="3">DarT domain-containing protein</fullName>
    </recommendedName>
</protein>
<dbReference type="GeneID" id="89545213"/>
<name>A0ABT4WM44_PSEFR</name>
<dbReference type="Proteomes" id="UP001212337">
    <property type="component" value="Unassembled WGS sequence"/>
</dbReference>
<reference evidence="1 2" key="1">
    <citation type="submission" date="2023-01" db="EMBL/GenBank/DDBJ databases">
        <title>Effects of deletion of Siderophore biosynthase gene in Pseudomonas fragi on quorum sensing and spoliage ability.</title>
        <authorList>
            <person name="Cui F."/>
            <person name="Wang D."/>
            <person name="Liu J."/>
            <person name="Wang Q."/>
            <person name="Li T."/>
            <person name="Li J."/>
        </authorList>
    </citation>
    <scope>NUCLEOTIDE SEQUENCE [LARGE SCALE GENOMIC DNA]</scope>
    <source>
        <strain evidence="1 2">MS-10</strain>
    </source>
</reference>
<evidence type="ECO:0000313" key="2">
    <source>
        <dbReference type="Proteomes" id="UP001212337"/>
    </source>
</evidence>
<comment type="caution">
    <text evidence="1">The sequence shown here is derived from an EMBL/GenBank/DDBJ whole genome shotgun (WGS) entry which is preliminary data.</text>
</comment>
<proteinExistence type="predicted"/>
<gene>
    <name evidence="1" type="ORF">PI499_04225</name>
</gene>